<dbReference type="RefSeq" id="YP_009147141.1">
    <property type="nucleotide sequence ID" value="NC_027335.2"/>
</dbReference>
<reference evidence="1" key="1">
    <citation type="submission" date="2014-05" db="EMBL/GenBank/DDBJ databases">
        <title>Complete genome sequence of Enterococcus faecalis bacteriophage ECP3.</title>
        <authorList>
            <person name="Kang H.-Y."/>
            <person name="Kim S."/>
            <person name="Kim J."/>
        </authorList>
    </citation>
    <scope>NUCLEOTIDE SEQUENCE [LARGE SCALE GENOMIC DNA]</scope>
    <source>
        <strain evidence="1">ECP3</strain>
    </source>
</reference>
<proteinExistence type="predicted"/>
<keyword evidence="2" id="KW-1185">Reference proteome</keyword>
<evidence type="ECO:0000313" key="2">
    <source>
        <dbReference type="Proteomes" id="UP000030157"/>
    </source>
</evidence>
<dbReference type="Proteomes" id="UP000030157">
    <property type="component" value="Segment"/>
</dbReference>
<dbReference type="EMBL" id="KJ801817">
    <property type="protein sequence ID" value="AII28500.1"/>
    <property type="molecule type" value="Genomic_DNA"/>
</dbReference>
<accession>A0A096XT72</accession>
<dbReference type="GeneID" id="24628189"/>
<name>A0A096XT72_9CAUD</name>
<sequence length="143" mass="16753">MFYKIIELMAKLTKEIKEIKDTLGCSMPMAEDRKMIRIAYLSEQLDDLNSLLLDIPVNYHETWLLDEPLTQNIPYEFHIEVMVLPYGKMGVDVKCYYEEVASSISLGVDEFRTLPDMVDELQERTFHNFHGLSREEAISKWSL</sequence>
<organism evidence="1 2">
    <name type="scientific">Enterococcus phage ECP3</name>
    <dbReference type="NCBI Taxonomy" id="1498168"/>
    <lineage>
        <taxon>Viruses</taxon>
        <taxon>Duplodnaviria</taxon>
        <taxon>Heunggongvirae</taxon>
        <taxon>Uroviricota</taxon>
        <taxon>Caudoviricetes</taxon>
        <taxon>Herelleviridae</taxon>
        <taxon>Brockvirinae</taxon>
        <taxon>Kochikohdavirus</taxon>
        <taxon>Kochikohdavirus ECP3</taxon>
    </lineage>
</organism>
<protein>
    <submittedName>
        <fullName evidence="1">Uncharacterized protein</fullName>
    </submittedName>
</protein>
<evidence type="ECO:0000313" key="1">
    <source>
        <dbReference type="EMBL" id="AII28500.1"/>
    </source>
</evidence>